<dbReference type="InterPro" id="IPR003644">
    <property type="entry name" value="Calx_beta"/>
</dbReference>
<comment type="subcellular location">
    <subcellularLocation>
        <location evidence="1">Secreted</location>
    </subcellularLocation>
</comment>
<dbReference type="PROSITE" id="PS00330">
    <property type="entry name" value="HEMOLYSIN_CALCIUM"/>
    <property type="match status" value="5"/>
</dbReference>
<keyword evidence="2" id="KW-0964">Secreted</keyword>
<dbReference type="InterPro" id="IPR011049">
    <property type="entry name" value="Serralysin-like_metalloprot_C"/>
</dbReference>
<accession>A0ABR8D2U6</accession>
<dbReference type="RefSeq" id="WP_190472253.1">
    <property type="nucleotide sequence ID" value="NZ_JACJSG010000014.1"/>
</dbReference>
<dbReference type="InterPro" id="IPR001343">
    <property type="entry name" value="Hemolysn_Ca-bd"/>
</dbReference>
<dbReference type="PANTHER" id="PTHR38340:SF1">
    <property type="entry name" value="S-LAYER PROTEIN"/>
    <property type="match status" value="1"/>
</dbReference>
<dbReference type="Pfam" id="PF00353">
    <property type="entry name" value="HemolysinCabind"/>
    <property type="match status" value="5"/>
</dbReference>
<dbReference type="SUPFAM" id="SSF141072">
    <property type="entry name" value="CalX-like"/>
    <property type="match status" value="2"/>
</dbReference>
<comment type="caution">
    <text evidence="7">The sequence shown here is derived from an EMBL/GenBank/DDBJ whole genome shotgun (WGS) entry which is preliminary data.</text>
</comment>
<keyword evidence="5" id="KW-0106">Calcium</keyword>
<dbReference type="PRINTS" id="PR00313">
    <property type="entry name" value="CABNDNGRPT"/>
</dbReference>
<evidence type="ECO:0000256" key="5">
    <source>
        <dbReference type="ARBA" id="ARBA00022837"/>
    </source>
</evidence>
<gene>
    <name evidence="7" type="ORF">H6G83_12725</name>
</gene>
<feature type="non-terminal residue" evidence="7">
    <location>
        <position position="1"/>
    </location>
</feature>
<keyword evidence="4" id="KW-0677">Repeat</keyword>
<evidence type="ECO:0000259" key="6">
    <source>
        <dbReference type="SMART" id="SM00237"/>
    </source>
</evidence>
<dbReference type="InterPro" id="IPR018511">
    <property type="entry name" value="Hemolysin-typ_Ca-bd_CS"/>
</dbReference>
<evidence type="ECO:0000313" key="7">
    <source>
        <dbReference type="EMBL" id="MBD2501453.1"/>
    </source>
</evidence>
<dbReference type="EMBL" id="JACJSG010000014">
    <property type="protein sequence ID" value="MBD2501453.1"/>
    <property type="molecule type" value="Genomic_DNA"/>
</dbReference>
<evidence type="ECO:0000256" key="2">
    <source>
        <dbReference type="ARBA" id="ARBA00022525"/>
    </source>
</evidence>
<evidence type="ECO:0000256" key="1">
    <source>
        <dbReference type="ARBA" id="ARBA00004613"/>
    </source>
</evidence>
<evidence type="ECO:0000256" key="4">
    <source>
        <dbReference type="ARBA" id="ARBA00022737"/>
    </source>
</evidence>
<dbReference type="Pfam" id="PF03160">
    <property type="entry name" value="Calx-beta"/>
    <property type="match status" value="2"/>
</dbReference>
<sequence length="812" mass="83548">DDSVGIATIAARFNNISSGNYQLKINGFSKTQLLTTDFIFSTTVVNDNITGTNNIDDLFGGLGDDTIQGNGGNDRLFGEQGNDRLLGGFDNDTLYGGAGNDVFVFETFNTATSSQSVDVVADFVQGQDKIDLRTVGISDNNTLQLLLNNDSAGIATIAARFNNISSGNYQLKINGFSKTQLLTTDFIFSTAVVNDNITGTNNNDDLFGGLGDDTLQGNGGNDRLFGEQGDDRLSGGAGNDTLYGGAGNDIAVYSGNRSEYQITSTNGVFTITDTVSNRDGVDILNDIEQVQFLDQTITIGTVLPSITLAVSPSSVTEDGTPNLIYTFTRTGSTANTLTINFGVAGTATFNTDYTQSGAASFTNTTGTITFAAGASTAILTINPTADTTDESNETVALTVASGTGYTIGTTTPVTGTITDDDPSGITINLNAGQTIVEGLTSPQNATYTVSLSQASSQTITVQYATANGTATAGVDYTNTTGTLTFNPGETSKVINIPILNDSTNEANETFTLSLTSPTNASLGTSTVTTTITDTLSSSSTTTLPTNVENLTLTETAAINGTGNAGNNIITGNSANNTLSGADGNDTYAFVANTALGTDTIVETATGGVDTINFSGTTVAVQANLGVVTSQTVNSNLKLILSANNVIENATGGTGNDRLTGNALNNILAGGSGNDQLQGLAGNDTLWGGLGDDILTGGAGNDQYLFQASGVFSSSLGVDYISLFEVGQDKIVLSKATFNAITNGVGQTLTDFAVVSDNEFVNASSARIVFSQSSGSLFYNQDGSLLGTSTVFEFASLGNPDITLSSSDFSLIA</sequence>
<protein>
    <submittedName>
        <fullName evidence="7">M10 family metallopeptidase C-terminal domain-containing protein</fullName>
    </submittedName>
</protein>
<dbReference type="InterPro" id="IPR038081">
    <property type="entry name" value="CalX-like_sf"/>
</dbReference>
<keyword evidence="8" id="KW-1185">Reference proteome</keyword>
<name>A0ABR8D2U6_9NOST</name>
<dbReference type="Proteomes" id="UP000661112">
    <property type="component" value="Unassembled WGS sequence"/>
</dbReference>
<dbReference type="PANTHER" id="PTHR38340">
    <property type="entry name" value="S-LAYER PROTEIN"/>
    <property type="match status" value="1"/>
</dbReference>
<dbReference type="Gene3D" id="2.150.10.10">
    <property type="entry name" value="Serralysin-like metalloprotease, C-terminal"/>
    <property type="match status" value="2"/>
</dbReference>
<organism evidence="7 8">
    <name type="scientific">Anabaena azotica FACHB-119</name>
    <dbReference type="NCBI Taxonomy" id="947527"/>
    <lineage>
        <taxon>Bacteria</taxon>
        <taxon>Bacillati</taxon>
        <taxon>Cyanobacteriota</taxon>
        <taxon>Cyanophyceae</taxon>
        <taxon>Nostocales</taxon>
        <taxon>Nostocaceae</taxon>
        <taxon>Anabaena</taxon>
        <taxon>Anabaena azotica</taxon>
    </lineage>
</organism>
<dbReference type="InterPro" id="IPR050557">
    <property type="entry name" value="RTX_toxin/Mannuronan_C5-epim"/>
</dbReference>
<evidence type="ECO:0000313" key="8">
    <source>
        <dbReference type="Proteomes" id="UP000661112"/>
    </source>
</evidence>
<dbReference type="SMART" id="SM00237">
    <property type="entry name" value="Calx_beta"/>
    <property type="match status" value="1"/>
</dbReference>
<dbReference type="SUPFAM" id="SSF51120">
    <property type="entry name" value="beta-Roll"/>
    <property type="match status" value="3"/>
</dbReference>
<reference evidence="7 8" key="1">
    <citation type="journal article" date="2020" name="ISME J.">
        <title>Comparative genomics reveals insights into cyanobacterial evolution and habitat adaptation.</title>
        <authorList>
            <person name="Chen M.Y."/>
            <person name="Teng W.K."/>
            <person name="Zhao L."/>
            <person name="Hu C.X."/>
            <person name="Zhou Y.K."/>
            <person name="Han B.P."/>
            <person name="Song L.R."/>
            <person name="Shu W.S."/>
        </authorList>
    </citation>
    <scope>NUCLEOTIDE SEQUENCE [LARGE SCALE GENOMIC DNA]</scope>
    <source>
        <strain evidence="7 8">FACHB-119</strain>
    </source>
</reference>
<proteinExistence type="predicted"/>
<keyword evidence="3" id="KW-0732">Signal</keyword>
<dbReference type="Gene3D" id="2.60.40.2030">
    <property type="match status" value="2"/>
</dbReference>
<feature type="domain" description="Calx-beta" evidence="6">
    <location>
        <begin position="413"/>
        <end position="515"/>
    </location>
</feature>
<evidence type="ECO:0000256" key="3">
    <source>
        <dbReference type="ARBA" id="ARBA00022729"/>
    </source>
</evidence>